<proteinExistence type="predicted"/>
<accession>A0A9W7CWD2</accession>
<dbReference type="PANTHER" id="PTHR11439:SF440">
    <property type="entry name" value="INTEGRASE CATALYTIC DOMAIN-CONTAINING PROTEIN"/>
    <property type="match status" value="1"/>
</dbReference>
<keyword evidence="2" id="KW-1185">Reference proteome</keyword>
<dbReference type="CDD" id="cd09272">
    <property type="entry name" value="RNase_HI_RT_Ty1"/>
    <property type="match status" value="1"/>
</dbReference>
<comment type="caution">
    <text evidence="1">The sequence shown here is derived from an EMBL/GenBank/DDBJ whole genome shotgun (WGS) entry which is preliminary data.</text>
</comment>
<sequence>MADWKLAKRIARYLSGTRKLKLLMGGGGLRNLPVQAQCYTDADFAGNKDDLKSVSAAIIQLSGMTIGWLCKKQSSVALSPTEAEFVAASVGGQELLGIRELMNELDVGVELPMRMLIDNQAAIMQIERESSSAKAKHVGVRLKFMRDYTAKGIVVPKYVASGAMLADLMTKALPVLRIRELRKAVGLVEDE</sequence>
<protein>
    <submittedName>
        <fullName evidence="1">Unnamed protein product</fullName>
    </submittedName>
</protein>
<gene>
    <name evidence="1" type="ORF">Pfra01_001622900</name>
</gene>
<evidence type="ECO:0000313" key="1">
    <source>
        <dbReference type="EMBL" id="GMF45393.1"/>
    </source>
</evidence>
<dbReference type="Proteomes" id="UP001165121">
    <property type="component" value="Unassembled WGS sequence"/>
</dbReference>
<reference evidence="1" key="1">
    <citation type="submission" date="2023-04" db="EMBL/GenBank/DDBJ databases">
        <title>Phytophthora fragariaefolia NBRC 109709.</title>
        <authorList>
            <person name="Ichikawa N."/>
            <person name="Sato H."/>
            <person name="Tonouchi N."/>
        </authorList>
    </citation>
    <scope>NUCLEOTIDE SEQUENCE</scope>
    <source>
        <strain evidence="1">NBRC 109709</strain>
    </source>
</reference>
<dbReference type="PANTHER" id="PTHR11439">
    <property type="entry name" value="GAG-POL-RELATED RETROTRANSPOSON"/>
    <property type="match status" value="1"/>
</dbReference>
<evidence type="ECO:0000313" key="2">
    <source>
        <dbReference type="Proteomes" id="UP001165121"/>
    </source>
</evidence>
<dbReference type="AlphaFoldDB" id="A0A9W7CWD2"/>
<dbReference type="OrthoDB" id="113257at2759"/>
<name>A0A9W7CWD2_9STRA</name>
<organism evidence="1 2">
    <name type="scientific">Phytophthora fragariaefolia</name>
    <dbReference type="NCBI Taxonomy" id="1490495"/>
    <lineage>
        <taxon>Eukaryota</taxon>
        <taxon>Sar</taxon>
        <taxon>Stramenopiles</taxon>
        <taxon>Oomycota</taxon>
        <taxon>Peronosporomycetes</taxon>
        <taxon>Peronosporales</taxon>
        <taxon>Peronosporaceae</taxon>
        <taxon>Phytophthora</taxon>
    </lineage>
</organism>
<dbReference type="EMBL" id="BSXT01001812">
    <property type="protein sequence ID" value="GMF45393.1"/>
    <property type="molecule type" value="Genomic_DNA"/>
</dbReference>